<evidence type="ECO:0000256" key="6">
    <source>
        <dbReference type="ARBA" id="ARBA00023136"/>
    </source>
</evidence>
<dbReference type="Gene3D" id="2.40.50.100">
    <property type="match status" value="1"/>
</dbReference>
<dbReference type="Proteomes" id="UP000318138">
    <property type="component" value="Chromosome"/>
</dbReference>
<accession>A0A859FAT1</accession>
<keyword evidence="9" id="KW-1185">Reference proteome</keyword>
<feature type="domain" description="ABC transporter" evidence="7">
    <location>
        <begin position="3"/>
        <end position="234"/>
    </location>
</feature>
<evidence type="ECO:0000256" key="4">
    <source>
        <dbReference type="ARBA" id="ARBA00022840"/>
    </source>
</evidence>
<dbReference type="AlphaFoldDB" id="A0A859FAT1"/>
<gene>
    <name evidence="8" type="ORF">FLK61_25220</name>
</gene>
<dbReference type="SUPFAM" id="SSF52540">
    <property type="entry name" value="P-loop containing nucleoside triphosphate hydrolases"/>
    <property type="match status" value="1"/>
</dbReference>
<keyword evidence="5" id="KW-1278">Translocase</keyword>
<reference evidence="9" key="1">
    <citation type="submission" date="2019-07" db="EMBL/GenBank/DDBJ databases">
        <title>Bacillus alkalisoli sp. nov. isolated from saline soil.</title>
        <authorList>
            <person name="Sun J.-Q."/>
            <person name="Xu L."/>
        </authorList>
    </citation>
    <scope>NUCLEOTIDE SEQUENCE [LARGE SCALE GENOMIC DNA]</scope>
    <source>
        <strain evidence="9">M4U3P1</strain>
    </source>
</reference>
<keyword evidence="6" id="KW-0472">Membrane</keyword>
<dbReference type="SUPFAM" id="SSF50331">
    <property type="entry name" value="MOP-like"/>
    <property type="match status" value="1"/>
</dbReference>
<evidence type="ECO:0000256" key="1">
    <source>
        <dbReference type="ARBA" id="ARBA00022448"/>
    </source>
</evidence>
<dbReference type="InterPro" id="IPR017871">
    <property type="entry name" value="ABC_transporter-like_CS"/>
</dbReference>
<evidence type="ECO:0000259" key="7">
    <source>
        <dbReference type="PROSITE" id="PS50893"/>
    </source>
</evidence>
<evidence type="ECO:0000313" key="8">
    <source>
        <dbReference type="EMBL" id="QKS70077.1"/>
    </source>
</evidence>
<dbReference type="NCBIfam" id="NF008653">
    <property type="entry name" value="PRK11650.1"/>
    <property type="match status" value="1"/>
</dbReference>
<proteinExistence type="predicted"/>
<dbReference type="InterPro" id="IPR003439">
    <property type="entry name" value="ABC_transporter-like_ATP-bd"/>
</dbReference>
<evidence type="ECO:0000256" key="5">
    <source>
        <dbReference type="ARBA" id="ARBA00022967"/>
    </source>
</evidence>
<dbReference type="PROSITE" id="PS50893">
    <property type="entry name" value="ABC_TRANSPORTER_2"/>
    <property type="match status" value="1"/>
</dbReference>
<dbReference type="GO" id="GO:0005524">
    <property type="term" value="F:ATP binding"/>
    <property type="evidence" value="ECO:0007669"/>
    <property type="project" value="UniProtKB-KW"/>
</dbReference>
<evidence type="ECO:0000256" key="3">
    <source>
        <dbReference type="ARBA" id="ARBA00022741"/>
    </source>
</evidence>
<keyword evidence="3" id="KW-0547">Nucleotide-binding</keyword>
<protein>
    <submittedName>
        <fullName evidence="8">ABC transporter ATP-binding protein</fullName>
    </submittedName>
</protein>
<dbReference type="PROSITE" id="PS00211">
    <property type="entry name" value="ABC_TRANSPORTER_1"/>
    <property type="match status" value="1"/>
</dbReference>
<dbReference type="PANTHER" id="PTHR43875">
    <property type="entry name" value="MALTODEXTRIN IMPORT ATP-BINDING PROTEIN MSMX"/>
    <property type="match status" value="1"/>
</dbReference>
<dbReference type="EMBL" id="CP041372">
    <property type="protein sequence ID" value="QKS70077.1"/>
    <property type="molecule type" value="Genomic_DNA"/>
</dbReference>
<dbReference type="Pfam" id="PF00005">
    <property type="entry name" value="ABC_tran"/>
    <property type="match status" value="1"/>
</dbReference>
<keyword evidence="1" id="KW-0813">Transport</keyword>
<dbReference type="PANTHER" id="PTHR43875:SF15">
    <property type="entry name" value="TREHALOSE IMPORT ATP-BINDING PROTEIN SUGC"/>
    <property type="match status" value="1"/>
</dbReference>
<dbReference type="Pfam" id="PF08402">
    <property type="entry name" value="TOBE_2"/>
    <property type="match status" value="1"/>
</dbReference>
<keyword evidence="4 8" id="KW-0067">ATP-binding</keyword>
<evidence type="ECO:0000313" key="9">
    <source>
        <dbReference type="Proteomes" id="UP000318138"/>
    </source>
</evidence>
<dbReference type="KEGG" id="psua:FLK61_25220"/>
<dbReference type="InterPro" id="IPR012340">
    <property type="entry name" value="NA-bd_OB-fold"/>
</dbReference>
<keyword evidence="2" id="KW-1003">Cell membrane</keyword>
<dbReference type="Gene3D" id="2.40.50.140">
    <property type="entry name" value="Nucleic acid-binding proteins"/>
    <property type="match status" value="1"/>
</dbReference>
<dbReference type="InterPro" id="IPR047641">
    <property type="entry name" value="ABC_transpr_MalK/UgpC-like"/>
</dbReference>
<sequence length="372" mass="41474">MSITLKHMSKSFDHETFAVRETSVSIQEGEFFVLVGPSGCGKSTMLRMIAGLESITAGEIYINGTLANDMPPNKRQISMVFQNYALYPHLTVEENILFGLKVRKIPKKEQKKRCLEACDMLGMTEYLKRKPRELSGGQRQRVALARAVVSQMPICLMDEPLSNLDAKLRGQMRTEIRQLQQKLGITMIYVTHDQVEAMTMADRMMVLKKGEVQQIGKPLDIYNNPANAFVATFIGAPPMNVSNVTTKDGFTLPLTKDITLTSTVNLGEHKEILVGLRPEHIQLEQTATSIAIPAVTKNVEILGNETVMTCLVGDHEWKAKVPGQWNYSEQENITIYVDPANITLFDALASEERIECDLFAKEMAVVHGGSGR</sequence>
<dbReference type="InterPro" id="IPR027417">
    <property type="entry name" value="P-loop_NTPase"/>
</dbReference>
<dbReference type="GO" id="GO:0016887">
    <property type="term" value="F:ATP hydrolysis activity"/>
    <property type="evidence" value="ECO:0007669"/>
    <property type="project" value="InterPro"/>
</dbReference>
<dbReference type="InterPro" id="IPR008995">
    <property type="entry name" value="Mo/tungstate-bd_C_term_dom"/>
</dbReference>
<dbReference type="InterPro" id="IPR003593">
    <property type="entry name" value="AAA+_ATPase"/>
</dbReference>
<dbReference type="Gene3D" id="3.40.50.300">
    <property type="entry name" value="P-loop containing nucleotide triphosphate hydrolases"/>
    <property type="match status" value="1"/>
</dbReference>
<organism evidence="8 9">
    <name type="scientific">Paenalkalicoccus suaedae</name>
    <dbReference type="NCBI Taxonomy" id="2592382"/>
    <lineage>
        <taxon>Bacteria</taxon>
        <taxon>Bacillati</taxon>
        <taxon>Bacillota</taxon>
        <taxon>Bacilli</taxon>
        <taxon>Bacillales</taxon>
        <taxon>Bacillaceae</taxon>
        <taxon>Paenalkalicoccus</taxon>
    </lineage>
</organism>
<dbReference type="FunFam" id="3.40.50.300:FF:000042">
    <property type="entry name" value="Maltose/maltodextrin ABC transporter, ATP-binding protein"/>
    <property type="match status" value="1"/>
</dbReference>
<dbReference type="GO" id="GO:0140359">
    <property type="term" value="F:ABC-type transporter activity"/>
    <property type="evidence" value="ECO:0007669"/>
    <property type="project" value="UniProtKB-ARBA"/>
</dbReference>
<dbReference type="RefSeq" id="WP_176008121.1">
    <property type="nucleotide sequence ID" value="NZ_CP041372.2"/>
</dbReference>
<name>A0A859FAT1_9BACI</name>
<evidence type="ECO:0000256" key="2">
    <source>
        <dbReference type="ARBA" id="ARBA00022475"/>
    </source>
</evidence>
<dbReference type="GO" id="GO:0055052">
    <property type="term" value="C:ATP-binding cassette (ABC) transporter complex, substrate-binding subunit-containing"/>
    <property type="evidence" value="ECO:0007669"/>
    <property type="project" value="TreeGrafter"/>
</dbReference>
<dbReference type="SMART" id="SM00382">
    <property type="entry name" value="AAA"/>
    <property type="match status" value="1"/>
</dbReference>
<dbReference type="InterPro" id="IPR013611">
    <property type="entry name" value="Transp-assoc_OB_typ2"/>
</dbReference>